<accession>W1PPW5</accession>
<evidence type="ECO:0000313" key="14">
    <source>
        <dbReference type="Proteomes" id="UP000017836"/>
    </source>
</evidence>
<dbReference type="eggNOG" id="KOG0619">
    <property type="taxonomic scope" value="Eukaryota"/>
</dbReference>
<dbReference type="InterPro" id="IPR046956">
    <property type="entry name" value="RLP23-like"/>
</dbReference>
<dbReference type="PRINTS" id="PR00019">
    <property type="entry name" value="LEURICHRPT"/>
</dbReference>
<dbReference type="InterPro" id="IPR001611">
    <property type="entry name" value="Leu-rich_rpt"/>
</dbReference>
<dbReference type="SUPFAM" id="SSF52075">
    <property type="entry name" value="Outer arm dynein light chain 1"/>
    <property type="match status" value="1"/>
</dbReference>
<evidence type="ECO:0000256" key="1">
    <source>
        <dbReference type="ARBA" id="ARBA00004251"/>
    </source>
</evidence>
<evidence type="ECO:0000256" key="6">
    <source>
        <dbReference type="ARBA" id="ARBA00022729"/>
    </source>
</evidence>
<keyword evidence="7" id="KW-0677">Repeat</keyword>
<dbReference type="Gramene" id="ERN09746">
    <property type="protein sequence ID" value="ERN09746"/>
    <property type="gene ID" value="AMTR_s00029p00234330"/>
</dbReference>
<dbReference type="FunFam" id="3.80.10.10:FF:000041">
    <property type="entry name" value="LRR receptor-like serine/threonine-protein kinase ERECTA"/>
    <property type="match status" value="1"/>
</dbReference>
<protein>
    <recommendedName>
        <fullName evidence="12">Leucine-rich repeat-containing N-terminal plant-type domain-containing protein</fullName>
    </recommendedName>
</protein>
<dbReference type="SUPFAM" id="SSF52047">
    <property type="entry name" value="RNI-like"/>
    <property type="match status" value="2"/>
</dbReference>
<dbReference type="Pfam" id="PF08263">
    <property type="entry name" value="LRRNT_2"/>
    <property type="match status" value="1"/>
</dbReference>
<proteinExistence type="inferred from homology"/>
<comment type="subcellular location">
    <subcellularLocation>
        <location evidence="1">Cell membrane</location>
        <topology evidence="1">Single-pass type I membrane protein</topology>
    </subcellularLocation>
</comment>
<dbReference type="SUPFAM" id="SSF52058">
    <property type="entry name" value="L domain-like"/>
    <property type="match status" value="1"/>
</dbReference>
<keyword evidence="4" id="KW-0433">Leucine-rich repeat</keyword>
<keyword evidence="8" id="KW-1133">Transmembrane helix</keyword>
<keyword evidence="3" id="KW-1003">Cell membrane</keyword>
<evidence type="ECO:0000256" key="2">
    <source>
        <dbReference type="ARBA" id="ARBA00009592"/>
    </source>
</evidence>
<dbReference type="InterPro" id="IPR032675">
    <property type="entry name" value="LRR_dom_sf"/>
</dbReference>
<keyword evidence="6 11" id="KW-0732">Signal</keyword>
<evidence type="ECO:0000256" key="11">
    <source>
        <dbReference type="SAM" id="SignalP"/>
    </source>
</evidence>
<dbReference type="OrthoDB" id="676979at2759"/>
<dbReference type="PANTHER" id="PTHR48061:SF2">
    <property type="entry name" value="RECEPTOR LIKE PROTEIN 30-LIKE"/>
    <property type="match status" value="1"/>
</dbReference>
<dbReference type="FunFam" id="3.80.10.10:FF:000095">
    <property type="entry name" value="LRR receptor-like serine/threonine-protein kinase GSO1"/>
    <property type="match status" value="2"/>
</dbReference>
<evidence type="ECO:0000256" key="5">
    <source>
        <dbReference type="ARBA" id="ARBA00022692"/>
    </source>
</evidence>
<feature type="domain" description="Leucine-rich repeat-containing N-terminal plant-type" evidence="12">
    <location>
        <begin position="26"/>
        <end position="62"/>
    </location>
</feature>
<evidence type="ECO:0000256" key="3">
    <source>
        <dbReference type="ARBA" id="ARBA00022475"/>
    </source>
</evidence>
<dbReference type="OMA" id="HYEDETP"/>
<keyword evidence="9" id="KW-0472">Membrane</keyword>
<dbReference type="PANTHER" id="PTHR48061">
    <property type="entry name" value="LEUCINE-RICH REPEAT RECEPTOR PROTEIN KINASE EMS1-LIKE-RELATED"/>
    <property type="match status" value="1"/>
</dbReference>
<evidence type="ECO:0000313" key="13">
    <source>
        <dbReference type="EMBL" id="ERN09746.1"/>
    </source>
</evidence>
<dbReference type="InterPro" id="IPR013210">
    <property type="entry name" value="LRR_N_plant-typ"/>
</dbReference>
<gene>
    <name evidence="13" type="ORF">AMTR_s00029p00234330</name>
</gene>
<dbReference type="EMBL" id="KI392980">
    <property type="protein sequence ID" value="ERN09746.1"/>
    <property type="molecule type" value="Genomic_DNA"/>
</dbReference>
<dbReference type="PROSITE" id="PS51450">
    <property type="entry name" value="LRR"/>
    <property type="match status" value="3"/>
</dbReference>
<evidence type="ECO:0000256" key="7">
    <source>
        <dbReference type="ARBA" id="ARBA00022737"/>
    </source>
</evidence>
<dbReference type="Proteomes" id="UP000017836">
    <property type="component" value="Unassembled WGS sequence"/>
</dbReference>
<dbReference type="SMART" id="SM00369">
    <property type="entry name" value="LRR_TYP"/>
    <property type="match status" value="11"/>
</dbReference>
<dbReference type="GO" id="GO:0005886">
    <property type="term" value="C:plasma membrane"/>
    <property type="evidence" value="ECO:0007669"/>
    <property type="project" value="UniProtKB-SubCell"/>
</dbReference>
<name>W1PPW5_AMBTC</name>
<feature type="signal peptide" evidence="11">
    <location>
        <begin position="1"/>
        <end position="18"/>
    </location>
</feature>
<keyword evidence="5" id="KW-0812">Transmembrane</keyword>
<dbReference type="KEGG" id="atr:18437904"/>
<dbReference type="InterPro" id="IPR003591">
    <property type="entry name" value="Leu-rich_rpt_typical-subtyp"/>
</dbReference>
<organism evidence="13 14">
    <name type="scientific">Amborella trichopoda</name>
    <dbReference type="NCBI Taxonomy" id="13333"/>
    <lineage>
        <taxon>Eukaryota</taxon>
        <taxon>Viridiplantae</taxon>
        <taxon>Streptophyta</taxon>
        <taxon>Embryophyta</taxon>
        <taxon>Tracheophyta</taxon>
        <taxon>Spermatophyta</taxon>
        <taxon>Magnoliopsida</taxon>
        <taxon>Amborellales</taxon>
        <taxon>Amborellaceae</taxon>
        <taxon>Amborella</taxon>
    </lineage>
</organism>
<dbReference type="Gene3D" id="3.80.10.10">
    <property type="entry name" value="Ribonuclease Inhibitor"/>
    <property type="match status" value="7"/>
</dbReference>
<evidence type="ECO:0000256" key="8">
    <source>
        <dbReference type="ARBA" id="ARBA00022989"/>
    </source>
</evidence>
<evidence type="ECO:0000259" key="12">
    <source>
        <dbReference type="Pfam" id="PF08263"/>
    </source>
</evidence>
<dbReference type="HOGENOM" id="CLU_000288_18_3_1"/>
<keyword evidence="14" id="KW-1185">Reference proteome</keyword>
<dbReference type="Pfam" id="PF00560">
    <property type="entry name" value="LRR_1"/>
    <property type="match status" value="8"/>
</dbReference>
<reference evidence="14" key="1">
    <citation type="journal article" date="2013" name="Science">
        <title>The Amborella genome and the evolution of flowering plants.</title>
        <authorList>
            <consortium name="Amborella Genome Project"/>
        </authorList>
    </citation>
    <scope>NUCLEOTIDE SEQUENCE [LARGE SCALE GENOMIC DNA]</scope>
</reference>
<evidence type="ECO:0000256" key="10">
    <source>
        <dbReference type="ARBA" id="ARBA00023180"/>
    </source>
</evidence>
<dbReference type="AlphaFoldDB" id="W1PPW5"/>
<feature type="chain" id="PRO_5004807716" description="Leucine-rich repeat-containing N-terminal plant-type domain-containing protein" evidence="11">
    <location>
        <begin position="19"/>
        <end position="1092"/>
    </location>
</feature>
<sequence length="1092" mass="119873">MSSLIWPFCFSILSLAIAQAPCPKNQSTPLLQFKQGLIISPPRLQSWIPNSDCCKWEGIACNNLTGFVQRLNLCSLGQLPISGNISFSLFNLTHLEYLDLSFNNLSSSSIPPSIGQLKGLVYLNLSNSGFSGQIPKEISELISLVHLDLSTSPLFSSLSSTPLKLEDPDFKTLVQSLKSLKELRLDRLNLSSSSSQWCQALASLPRLTIVSLQRCSLSGPFDESLQKLVSLSEIHLDGNSLASTIPDWFASFSNLKELHLSLCDLKGEFPAQIFQLQRLQMLDVSYNIRLSGYFPYFPPNSPIKNLLVSNTNFSGPLPDSIGNLGSLIQLELNNCSFNGSIPVTLSNIADLLSLDLSFNQLSGGIPSLGSQRIQEIDLSHNLLTGSIPTSLGKLRNLTRLNLKNNQLIGSIPSSLFTLPSLKVLDLSENGLDTSVPDFQAPQSKLETLDLSENGLNGEIPGSIFSLSNLKVLILSSNKFNGTLHLESFLPKSVNLSNLDLSRNNLVIEFSSLNSSNGNESFPHLSTLKLRSCNITKFPDFIKTQERLKYLDLSDNLLEGAIPNWLWKLSLNQLNLSKNQLQELGQLANPSSSSFTLDLHSNHFSGPPSLPSAAIFLDYSNNLFSSSIPESIGIYLNFSIFLSLSHNNLSGKIPSSLCNSKNLQVLDLSHNNLIGSIPECLFAIDSLIVLNLRENMLQGSIPDRFRSSSDLRTLNFNGNQLQGEVPLSLSKCSNLEILDLGNNNFSGTFPSSLGSLTHLRVLVLRSNQLHGPISDTGSPGFYALQILDLSGNNFSGPMPKECFQNWKAMQEESQTNSTQILQYGFLYLSSLYYFDMVTVTMKGQDLEFQKILTILTAIDISNNAFEGVIPSQIGGLKGLRVLNMSRNTLTGPIPDSIGDLRQLESLDLSKNHLSGSIPLGLSKLSFLSVLNLSWNNLSGTIPKGYQFQTFNAASFAHNPGLCGYPLDVACGQQQKNSTTNEEAKATSWEFVLGGLGFGIGGGVVGRLLMAWKDERLWYFECVDRVLGRLISEIGLNRIEAEEEGEDGEEKEGVEEDSLDQRFCVFCTGLDTSKWKAVHTECSCRDKMNPIDPI</sequence>
<dbReference type="Pfam" id="PF13855">
    <property type="entry name" value="LRR_8"/>
    <property type="match status" value="5"/>
</dbReference>
<evidence type="ECO:0000256" key="9">
    <source>
        <dbReference type="ARBA" id="ARBA00023136"/>
    </source>
</evidence>
<evidence type="ECO:0000256" key="4">
    <source>
        <dbReference type="ARBA" id="ARBA00022614"/>
    </source>
</evidence>
<keyword evidence="10" id="KW-0325">Glycoprotein</keyword>
<comment type="similarity">
    <text evidence="2">Belongs to the RLP family.</text>
</comment>